<name>A0A0C2C104_9BURK</name>
<evidence type="ECO:0000313" key="2">
    <source>
        <dbReference type="Proteomes" id="UP000031572"/>
    </source>
</evidence>
<dbReference type="EMBL" id="JWJG01000023">
    <property type="protein sequence ID" value="KIF83996.1"/>
    <property type="molecule type" value="Genomic_DNA"/>
</dbReference>
<protein>
    <submittedName>
        <fullName evidence="1">Uncharacterized protein</fullName>
    </submittedName>
</protein>
<sequence>MKVVYEAPKSQSFPIHKVYQIFQDYFRPRRKRAFMQLFPEVASGAPVVDIGGTAGWWKEDFPKGVDISIVNIDDDHREEVTHSGFKFYQTDGRRLPFSDKQFYLAFSNSVIEHVGDLHDQRRFAHEAMRCGRKLYLQTPNKWFPVEPHLMTAFIQWLPFKVSRRLLRYFSLWGLVAKPSQQQIDEFLRTTRLLSKRELKHIFPTAQIKEEKFLGMTKSFIVLIR</sequence>
<comment type="caution">
    <text evidence="1">The sequence shown here is derived from an EMBL/GenBank/DDBJ whole genome shotgun (WGS) entry which is preliminary data.</text>
</comment>
<dbReference type="Pfam" id="PF13489">
    <property type="entry name" value="Methyltransf_23"/>
    <property type="match status" value="1"/>
</dbReference>
<dbReference type="InterPro" id="IPR029063">
    <property type="entry name" value="SAM-dependent_MTases_sf"/>
</dbReference>
<dbReference type="AlphaFoldDB" id="A0A0C2C104"/>
<reference evidence="1 2" key="1">
    <citation type="submission" date="2014-12" db="EMBL/GenBank/DDBJ databases">
        <title>Denitrispirillum autotrophicum gen. nov., sp. nov., Denitrifying, Facultatively Autotrophic Bacteria Isolated from Rice Paddy Soil.</title>
        <authorList>
            <person name="Ishii S."/>
            <person name="Ashida N."/>
            <person name="Ohno H."/>
            <person name="Otsuka S."/>
            <person name="Yokota A."/>
            <person name="Senoo K."/>
        </authorList>
    </citation>
    <scope>NUCLEOTIDE SEQUENCE [LARGE SCALE GENOMIC DNA]</scope>
    <source>
        <strain evidence="1 2">TSA66</strain>
    </source>
</reference>
<accession>A0A0C2C104</accession>
<evidence type="ECO:0000313" key="1">
    <source>
        <dbReference type="EMBL" id="KIF83996.1"/>
    </source>
</evidence>
<dbReference type="STRING" id="709839.TSA66_01255"/>
<dbReference type="Gene3D" id="3.40.50.150">
    <property type="entry name" value="Vaccinia Virus protein VP39"/>
    <property type="match status" value="1"/>
</dbReference>
<dbReference type="SUPFAM" id="SSF53335">
    <property type="entry name" value="S-adenosyl-L-methionine-dependent methyltransferases"/>
    <property type="match status" value="1"/>
</dbReference>
<keyword evidence="2" id="KW-1185">Reference proteome</keyword>
<gene>
    <name evidence="1" type="ORF">TSA66_01255</name>
</gene>
<organism evidence="1 2">
    <name type="scientific">Noviherbaspirillum autotrophicum</name>
    <dbReference type="NCBI Taxonomy" id="709839"/>
    <lineage>
        <taxon>Bacteria</taxon>
        <taxon>Pseudomonadati</taxon>
        <taxon>Pseudomonadota</taxon>
        <taxon>Betaproteobacteria</taxon>
        <taxon>Burkholderiales</taxon>
        <taxon>Oxalobacteraceae</taxon>
        <taxon>Noviherbaspirillum</taxon>
    </lineage>
</organism>
<proteinExistence type="predicted"/>
<dbReference type="Proteomes" id="UP000031572">
    <property type="component" value="Unassembled WGS sequence"/>
</dbReference>